<evidence type="ECO:0000313" key="8">
    <source>
        <dbReference type="EMBL" id="MCF8716085.1"/>
    </source>
</evidence>
<comment type="caution">
    <text evidence="8">The sequence shown here is derived from an EMBL/GenBank/DDBJ whole genome shotgun (WGS) entry which is preliminary data.</text>
</comment>
<feature type="domain" description="Nitroreductase" evidence="7">
    <location>
        <begin position="9"/>
        <end position="186"/>
    </location>
</feature>
<evidence type="ECO:0000256" key="4">
    <source>
        <dbReference type="ARBA" id="ARBA00022643"/>
    </source>
</evidence>
<dbReference type="PANTHER" id="PTHR43673:SF2">
    <property type="entry name" value="NITROREDUCTASE"/>
    <property type="match status" value="1"/>
</dbReference>
<dbReference type="CDD" id="cd02149">
    <property type="entry name" value="NfsB-like"/>
    <property type="match status" value="1"/>
</dbReference>
<comment type="similarity">
    <text evidence="2">Belongs to the nitroreductase family.</text>
</comment>
<keyword evidence="4" id="KW-0288">FMN</keyword>
<evidence type="ECO:0000256" key="3">
    <source>
        <dbReference type="ARBA" id="ARBA00022630"/>
    </source>
</evidence>
<dbReference type="Gene3D" id="3.40.109.10">
    <property type="entry name" value="NADH Oxidase"/>
    <property type="match status" value="1"/>
</dbReference>
<accession>A0ABS9J6S6</accession>
<evidence type="ECO:0000256" key="1">
    <source>
        <dbReference type="ARBA" id="ARBA00001917"/>
    </source>
</evidence>
<gene>
    <name evidence="8" type="ORF">JM658_14730</name>
</gene>
<dbReference type="RefSeq" id="WP_236960049.1">
    <property type="nucleotide sequence ID" value="NZ_JAETXX010000012.1"/>
</dbReference>
<reference evidence="8 9" key="1">
    <citation type="submission" date="2021-01" db="EMBL/GenBank/DDBJ databases">
        <title>Genome sequencing of Joostella atrarenae M1-2 (= KCTC 23194).</title>
        <authorList>
            <person name="Zakaria M.R."/>
            <person name="Lam M.Q."/>
            <person name="Chong C.S."/>
        </authorList>
    </citation>
    <scope>NUCLEOTIDE SEQUENCE [LARGE SCALE GENOMIC DNA]</scope>
    <source>
        <strain evidence="8 9">M1-2</strain>
    </source>
</reference>
<comment type="cofactor">
    <cofactor evidence="1">
        <name>FMN</name>
        <dbReference type="ChEBI" id="CHEBI:58210"/>
    </cofactor>
</comment>
<evidence type="ECO:0000259" key="7">
    <source>
        <dbReference type="Pfam" id="PF00881"/>
    </source>
</evidence>
<dbReference type="InterPro" id="IPR000415">
    <property type="entry name" value="Nitroreductase-like"/>
</dbReference>
<keyword evidence="6" id="KW-0560">Oxidoreductase</keyword>
<dbReference type="EMBL" id="JAETXX010000012">
    <property type="protein sequence ID" value="MCF8716085.1"/>
    <property type="molecule type" value="Genomic_DNA"/>
</dbReference>
<evidence type="ECO:0000313" key="9">
    <source>
        <dbReference type="Proteomes" id="UP000829517"/>
    </source>
</evidence>
<organism evidence="8 9">
    <name type="scientific">Joostella atrarenae</name>
    <dbReference type="NCBI Taxonomy" id="679257"/>
    <lineage>
        <taxon>Bacteria</taxon>
        <taxon>Pseudomonadati</taxon>
        <taxon>Bacteroidota</taxon>
        <taxon>Flavobacteriia</taxon>
        <taxon>Flavobacteriales</taxon>
        <taxon>Flavobacteriaceae</taxon>
        <taxon>Joostella</taxon>
    </lineage>
</organism>
<protein>
    <submittedName>
        <fullName evidence="8">NAD(P)H-dependent oxidoreductase</fullName>
    </submittedName>
</protein>
<keyword evidence="9" id="KW-1185">Reference proteome</keyword>
<dbReference type="InterPro" id="IPR033878">
    <property type="entry name" value="NfsB-like"/>
</dbReference>
<keyword evidence="5" id="KW-0521">NADP</keyword>
<sequence length="210" mass="23213">MSTYNNNLSWRYATKKFDTTKIVSNNDLETLKESIQLTASSYGLQPYRVIIVSDEKTKEKLKAAAYNQPQLADASHIVVFASINDVNDSHVDTYMNEISKTRGVSNADLEGFSGVIKGTLASLSVEMKNVWAAKQTYIALGNLLAAAADLKIDSCPMEGFEPEKFAEILGLKEKGLTPTVIAPIGYRAEEDPTQHYEKVRKPADELFISI</sequence>
<dbReference type="Pfam" id="PF00881">
    <property type="entry name" value="Nitroreductase"/>
    <property type="match status" value="1"/>
</dbReference>
<name>A0ABS9J6S6_9FLAO</name>
<dbReference type="Proteomes" id="UP000829517">
    <property type="component" value="Unassembled WGS sequence"/>
</dbReference>
<dbReference type="InterPro" id="IPR029479">
    <property type="entry name" value="Nitroreductase"/>
</dbReference>
<proteinExistence type="inferred from homology"/>
<evidence type="ECO:0000256" key="6">
    <source>
        <dbReference type="ARBA" id="ARBA00023002"/>
    </source>
</evidence>
<dbReference type="PANTHER" id="PTHR43673">
    <property type="entry name" value="NAD(P)H NITROREDUCTASE YDGI-RELATED"/>
    <property type="match status" value="1"/>
</dbReference>
<dbReference type="SUPFAM" id="SSF55469">
    <property type="entry name" value="FMN-dependent nitroreductase-like"/>
    <property type="match status" value="1"/>
</dbReference>
<keyword evidence="3" id="KW-0285">Flavoprotein</keyword>
<evidence type="ECO:0000256" key="2">
    <source>
        <dbReference type="ARBA" id="ARBA00007118"/>
    </source>
</evidence>
<evidence type="ECO:0000256" key="5">
    <source>
        <dbReference type="ARBA" id="ARBA00022857"/>
    </source>
</evidence>